<dbReference type="PROSITE" id="PS50048">
    <property type="entry name" value="ZN2_CY6_FUNGAL_2"/>
    <property type="match status" value="1"/>
</dbReference>
<evidence type="ECO:0000313" key="4">
    <source>
        <dbReference type="EMBL" id="KAL3234846.1"/>
    </source>
</evidence>
<keyword evidence="4" id="KW-0238">DNA-binding</keyword>
<dbReference type="Pfam" id="PF00172">
    <property type="entry name" value="Zn_clus"/>
    <property type="match status" value="1"/>
</dbReference>
<dbReference type="GO" id="GO:0003677">
    <property type="term" value="F:DNA binding"/>
    <property type="evidence" value="ECO:0007669"/>
    <property type="project" value="UniProtKB-KW"/>
</dbReference>
<dbReference type="InterPro" id="IPR001138">
    <property type="entry name" value="Zn2Cys6_DnaBD"/>
</dbReference>
<dbReference type="Gene3D" id="4.10.240.10">
    <property type="entry name" value="Zn(2)-C6 fungal-type DNA-binding domain"/>
    <property type="match status" value="1"/>
</dbReference>
<dbReference type="InterPro" id="IPR050613">
    <property type="entry name" value="Sec_Metabolite_Reg"/>
</dbReference>
<dbReference type="EMBL" id="JBEVYD010000002">
    <property type="protein sequence ID" value="KAL3234846.1"/>
    <property type="molecule type" value="Genomic_DNA"/>
</dbReference>
<comment type="subcellular location">
    <subcellularLocation>
        <location evidence="1">Nucleus</location>
    </subcellularLocation>
</comment>
<evidence type="ECO:0000313" key="5">
    <source>
        <dbReference type="Proteomes" id="UP001623330"/>
    </source>
</evidence>
<keyword evidence="2" id="KW-0539">Nucleus</keyword>
<dbReference type="InterPro" id="IPR036864">
    <property type="entry name" value="Zn2-C6_fun-type_DNA-bd_sf"/>
</dbReference>
<sequence length="609" mass="70154">MFQRSLPVKSKSPCSVCAKRKVKCDRLVPCGHCKKRGTESLCIQSATRVKGQTSDDNDKGYLTGLLHFWQSYEYWVPNIGLFKTEKLEANNKLVLDVLQKDAEFWEYNLTEEGSNQLLNFTVENLGTLFFGCLGDLSELFKMLEKYHEGLVRTGDKKGSDDCYTKALLWSILAMGIYYAPYELVSNIIDINLVQENTSTSMEEEIQLHIFNGFVSTAIKSLYECNFLAQPDIRFIQSVIIISTTPYPFLKPIIFNGFLVNAIYLTKLLRTGTANQSRSESLIGSIANEALNRLWYRLCSCDYIQSGPNKAVEFHREIGTLLKHAAYLEDLPNTDIFKEEDNFEILMWKILSLDRDLEQYLNNGLKPPPKTLDAVQREAEIYMQKVSALEDDRISINSQFERFLGFFLVNTILWKLQKLQLIFYENVNSLPKIINYTQVVIKLIVNNFEQGRETFNKHPLIIYNLSRFATFLSFYHIFDDSEDTHNIVLDLNELIVNMPPILGVKLVNLKYLIMRFTLLKKMLKKGTVIETNGTYFHPVFKILQNDVTAMSRENSKINVLLAGLGSLIPGRSFGDDLEDDESTEDQLGEEFQLQVSEFEDQYPIREIIYR</sequence>
<dbReference type="CDD" id="cd00067">
    <property type="entry name" value="GAL4"/>
    <property type="match status" value="1"/>
</dbReference>
<comment type="caution">
    <text evidence="4">The sequence shown here is derived from an EMBL/GenBank/DDBJ whole genome shotgun (WGS) entry which is preliminary data.</text>
</comment>
<gene>
    <name evidence="4" type="ORF">RNJ44_02634</name>
</gene>
<dbReference type="InterPro" id="IPR031760">
    <property type="entry name" value="Cep3_C"/>
</dbReference>
<dbReference type="PANTHER" id="PTHR31001">
    <property type="entry name" value="UNCHARACTERIZED TRANSCRIPTIONAL REGULATORY PROTEIN"/>
    <property type="match status" value="1"/>
</dbReference>
<proteinExistence type="predicted"/>
<feature type="domain" description="Zn(2)-C6 fungal-type" evidence="3">
    <location>
        <begin position="13"/>
        <end position="44"/>
    </location>
</feature>
<protein>
    <submittedName>
        <fullName evidence="4">Centromere DNA-binding protein complex CBF3 subunit B</fullName>
    </submittedName>
</protein>
<name>A0ABR4NZZ1_9SACH</name>
<dbReference type="Proteomes" id="UP001623330">
    <property type="component" value="Unassembled WGS sequence"/>
</dbReference>
<keyword evidence="5" id="KW-1185">Reference proteome</keyword>
<dbReference type="SMART" id="SM00066">
    <property type="entry name" value="GAL4"/>
    <property type="match status" value="1"/>
</dbReference>
<dbReference type="SUPFAM" id="SSF57701">
    <property type="entry name" value="Zn2/Cys6 DNA-binding domain"/>
    <property type="match status" value="1"/>
</dbReference>
<dbReference type="PANTHER" id="PTHR31001:SF90">
    <property type="entry name" value="CENTROMERE DNA-BINDING PROTEIN COMPLEX CBF3 SUBUNIT B"/>
    <property type="match status" value="1"/>
</dbReference>
<dbReference type="Pfam" id="PF16846">
    <property type="entry name" value="Cep3"/>
    <property type="match status" value="1"/>
</dbReference>
<accession>A0ABR4NZZ1</accession>
<organism evidence="4 5">
    <name type="scientific">Nakaseomyces bracarensis</name>
    <dbReference type="NCBI Taxonomy" id="273131"/>
    <lineage>
        <taxon>Eukaryota</taxon>
        <taxon>Fungi</taxon>
        <taxon>Dikarya</taxon>
        <taxon>Ascomycota</taxon>
        <taxon>Saccharomycotina</taxon>
        <taxon>Saccharomycetes</taxon>
        <taxon>Saccharomycetales</taxon>
        <taxon>Saccharomycetaceae</taxon>
        <taxon>Nakaseomyces</taxon>
    </lineage>
</organism>
<evidence type="ECO:0000256" key="2">
    <source>
        <dbReference type="ARBA" id="ARBA00023242"/>
    </source>
</evidence>
<dbReference type="PROSITE" id="PS00463">
    <property type="entry name" value="ZN2_CY6_FUNGAL_1"/>
    <property type="match status" value="1"/>
</dbReference>
<reference evidence="4 5" key="1">
    <citation type="submission" date="2024-05" db="EMBL/GenBank/DDBJ databases">
        <title>Long read based assembly of the Candida bracarensis genome reveals expanded adhesin content.</title>
        <authorList>
            <person name="Marcet-Houben M."/>
            <person name="Ksiezopolska E."/>
            <person name="Gabaldon T."/>
        </authorList>
    </citation>
    <scope>NUCLEOTIDE SEQUENCE [LARGE SCALE GENOMIC DNA]</scope>
    <source>
        <strain evidence="4 5">CBM6</strain>
    </source>
</reference>
<evidence type="ECO:0000256" key="1">
    <source>
        <dbReference type="ARBA" id="ARBA00004123"/>
    </source>
</evidence>
<evidence type="ECO:0000259" key="3">
    <source>
        <dbReference type="PROSITE" id="PS50048"/>
    </source>
</evidence>